<dbReference type="EMBL" id="AJAT01000022">
    <property type="protein sequence ID" value="EOL41153.1"/>
    <property type="molecule type" value="Genomic_DNA"/>
</dbReference>
<evidence type="ECO:0000256" key="1">
    <source>
        <dbReference type="SAM" id="Coils"/>
    </source>
</evidence>
<reference evidence="2 3" key="1">
    <citation type="submission" date="2013-02" db="EMBL/GenBank/DDBJ databases">
        <title>The Genome Sequence of Enterococcus phoeniculicola BAA-412.</title>
        <authorList>
            <consortium name="The Broad Institute Genome Sequencing Platform"/>
            <consortium name="The Broad Institute Genome Sequencing Center for Infectious Disease"/>
            <person name="Earl A.M."/>
            <person name="Gilmore M.S."/>
            <person name="Lebreton F."/>
            <person name="Walker B."/>
            <person name="Young S.K."/>
            <person name="Zeng Q."/>
            <person name="Gargeya S."/>
            <person name="Fitzgerald M."/>
            <person name="Haas B."/>
            <person name="Abouelleil A."/>
            <person name="Alvarado L."/>
            <person name="Arachchi H.M."/>
            <person name="Berlin A.M."/>
            <person name="Chapman S.B."/>
            <person name="Dewar J."/>
            <person name="Goldberg J."/>
            <person name="Griggs A."/>
            <person name="Gujja S."/>
            <person name="Hansen M."/>
            <person name="Howarth C."/>
            <person name="Imamovic A."/>
            <person name="Larimer J."/>
            <person name="McCowan C."/>
            <person name="Murphy C."/>
            <person name="Neiman D."/>
            <person name="Pearson M."/>
            <person name="Priest M."/>
            <person name="Roberts A."/>
            <person name="Saif S."/>
            <person name="Shea T."/>
            <person name="Sisk P."/>
            <person name="Sykes S."/>
            <person name="Wortman J."/>
            <person name="Nusbaum C."/>
            <person name="Birren B."/>
        </authorList>
    </citation>
    <scope>NUCLEOTIDE SEQUENCE [LARGE SCALE GENOMIC DNA]</scope>
    <source>
        <strain evidence="2 3">ATCC BAA-412</strain>
    </source>
</reference>
<accession>R3TJ72</accession>
<comment type="caution">
    <text evidence="2">The sequence shown here is derived from an EMBL/GenBank/DDBJ whole genome shotgun (WGS) entry which is preliminary data.</text>
</comment>
<dbReference type="PATRIC" id="fig|1158610.3.peg.3480"/>
<keyword evidence="1" id="KW-0175">Coiled coil</keyword>
<evidence type="ECO:0008006" key="4">
    <source>
        <dbReference type="Google" id="ProtNLM"/>
    </source>
</evidence>
<dbReference type="RefSeq" id="WP_010770114.1">
    <property type="nucleotide sequence ID" value="NZ_ASWE01000001.1"/>
</dbReference>
<gene>
    <name evidence="2" type="ORF">UC3_03484</name>
</gene>
<dbReference type="OrthoDB" id="2218681at2"/>
<protein>
    <recommendedName>
        <fullName evidence="4">LXG domain-containing protein</fullName>
    </recommendedName>
</protein>
<dbReference type="Proteomes" id="UP000013785">
    <property type="component" value="Unassembled WGS sequence"/>
</dbReference>
<keyword evidence="3" id="KW-1185">Reference proteome</keyword>
<dbReference type="eggNOG" id="COG5444">
    <property type="taxonomic scope" value="Bacteria"/>
</dbReference>
<proteinExistence type="predicted"/>
<sequence>MILRKRTLPMYCIHWQLLSETVEKAVSAFPEEYLSQVDSIDLKQSELEEQIRKVNRLLNEAREIRTQLMSTTTGETPLFQLAYNLMVIGMYTDVKKKLEEKLRKLLLFDARSTLIFLEIDSLRKAVAKGIAQTKTTWNGATGTFTVPNDLSWKTTIQEKWVQYDNHQKGINPEKNEELANYNVYVIIYPDMDGNPKILWQIEDKETGYGVTNPELYRYLSEVGPALDSNLVQIMTYEAFEKKVKDGWRNRTNYITGESYDGILGGVVYTSQQVEDISTWLDESEMGGALQTLGFAYASYRLTTTSDIKQVENDTMRENYESSEVFSGNKNGKNYILDKSKNTGNASYKKDSGAGGLGPGNIGNFSNLQGSSVDDSLI</sequence>
<name>R3TJ72_9ENTE</name>
<feature type="coiled-coil region" evidence="1">
    <location>
        <begin position="40"/>
        <end position="67"/>
    </location>
</feature>
<evidence type="ECO:0000313" key="3">
    <source>
        <dbReference type="Proteomes" id="UP000013785"/>
    </source>
</evidence>
<evidence type="ECO:0000313" key="2">
    <source>
        <dbReference type="EMBL" id="EOL41153.1"/>
    </source>
</evidence>
<dbReference type="HOGENOM" id="CLU_733071_0_0_9"/>
<dbReference type="AlphaFoldDB" id="R3TJ72"/>
<organism evidence="2 3">
    <name type="scientific">Enterococcus phoeniculicola ATCC BAA-412</name>
    <dbReference type="NCBI Taxonomy" id="1158610"/>
    <lineage>
        <taxon>Bacteria</taxon>
        <taxon>Bacillati</taxon>
        <taxon>Bacillota</taxon>
        <taxon>Bacilli</taxon>
        <taxon>Lactobacillales</taxon>
        <taxon>Enterococcaceae</taxon>
        <taxon>Enterococcus</taxon>
    </lineage>
</organism>